<dbReference type="SUPFAM" id="SSF54106">
    <property type="entry name" value="LysM domain"/>
    <property type="match status" value="3"/>
</dbReference>
<dbReference type="InterPro" id="IPR018392">
    <property type="entry name" value="LysM"/>
</dbReference>
<evidence type="ECO:0000256" key="3">
    <source>
        <dbReference type="ARBA" id="ARBA00022729"/>
    </source>
</evidence>
<dbReference type="AlphaFoldDB" id="A0A0R2AKI3"/>
<proteinExistence type="inferred from homology"/>
<name>A0A0R2AKI3_9LACO</name>
<feature type="domain" description="LysM" evidence="9">
    <location>
        <begin position="221"/>
        <end position="269"/>
    </location>
</feature>
<sequence>MKDLNNTTKKILFGTVGAAGLFLASSASVNADTTHYVVKNDTVWDLSQKYGVSIQSIEQLNKINTDTHLIREGQTLTIPTTGKTAAKTATKTSQVTVKAGDTLWALAQKYGTTVEKLRQLNGLASDAYLIHVGDVIKVDGQVTTTTTTNAQATSTVSSEANQTSQAAATASSEANQTSQAAATASSEASQTSQATSTASSEASQAASTSQAATPYVAANHVTYTVQAGDSLYTIAQKYGVTVDSLRQANTLGATLQVGQSLTVNDPTKNPQASVAASQAEQTPAQTTTTSQATQATQTTQAATTTNQVAQTTSQTTSQPAAQTQTSQASQTTQTSQQTQASQAQVATPSSYSVSALLSYAQTFTGVPYVLGGTTPAGFDCSGFTQYVFNHFGKNIGRTTYQQQYAGTKLAVSSAQPGDLLFWGAYGSAYHVGIYLGGSSYIAAPEPGESVSVKSFTYYQPSFAVHVN</sequence>
<feature type="domain" description="LysM" evidence="9">
    <location>
        <begin position="33"/>
        <end position="78"/>
    </location>
</feature>
<keyword evidence="2" id="KW-0645">Protease</keyword>
<evidence type="ECO:0000256" key="4">
    <source>
        <dbReference type="ARBA" id="ARBA00022737"/>
    </source>
</evidence>
<evidence type="ECO:0000256" key="5">
    <source>
        <dbReference type="ARBA" id="ARBA00022801"/>
    </source>
</evidence>
<dbReference type="RefSeq" id="WP_338131944.1">
    <property type="nucleotide sequence ID" value="NZ_AYYP01000032.1"/>
</dbReference>
<dbReference type="PATRIC" id="fig|1423718.3.peg.1950"/>
<dbReference type="InterPro" id="IPR000064">
    <property type="entry name" value="NLP_P60_dom"/>
</dbReference>
<organism evidence="11 12">
    <name type="scientific">Ligilactobacillus agilis DSM 20509</name>
    <dbReference type="NCBI Taxonomy" id="1423718"/>
    <lineage>
        <taxon>Bacteria</taxon>
        <taxon>Bacillati</taxon>
        <taxon>Bacillota</taxon>
        <taxon>Bacilli</taxon>
        <taxon>Lactobacillales</taxon>
        <taxon>Lactobacillaceae</taxon>
        <taxon>Ligilactobacillus</taxon>
    </lineage>
</organism>
<evidence type="ECO:0000259" key="10">
    <source>
        <dbReference type="PROSITE" id="PS51935"/>
    </source>
</evidence>
<keyword evidence="6" id="KW-0788">Thiol protease</keyword>
<evidence type="ECO:0000259" key="9">
    <source>
        <dbReference type="PROSITE" id="PS51782"/>
    </source>
</evidence>
<feature type="signal peptide" evidence="8">
    <location>
        <begin position="1"/>
        <end position="31"/>
    </location>
</feature>
<evidence type="ECO:0000256" key="7">
    <source>
        <dbReference type="SAM" id="MobiDB-lite"/>
    </source>
</evidence>
<dbReference type="Pfam" id="PF01476">
    <property type="entry name" value="LysM"/>
    <property type="match status" value="3"/>
</dbReference>
<dbReference type="Gene3D" id="3.90.1720.10">
    <property type="entry name" value="endopeptidase domain like (from Nostoc punctiforme)"/>
    <property type="match status" value="1"/>
</dbReference>
<feature type="domain" description="LysM" evidence="9">
    <location>
        <begin position="93"/>
        <end position="138"/>
    </location>
</feature>
<evidence type="ECO:0008006" key="13">
    <source>
        <dbReference type="Google" id="ProtNLM"/>
    </source>
</evidence>
<feature type="domain" description="NlpC/P60" evidence="10">
    <location>
        <begin position="350"/>
        <end position="467"/>
    </location>
</feature>
<accession>A0A0R2AKI3</accession>
<protein>
    <recommendedName>
        <fullName evidence="13">Cell wall-associated hydrolase</fullName>
    </recommendedName>
</protein>
<comment type="similarity">
    <text evidence="1">Belongs to the peptidase C40 family.</text>
</comment>
<dbReference type="SUPFAM" id="SSF54001">
    <property type="entry name" value="Cysteine proteinases"/>
    <property type="match status" value="1"/>
</dbReference>
<keyword evidence="4" id="KW-0677">Repeat</keyword>
<dbReference type="PROSITE" id="PS51935">
    <property type="entry name" value="NLPC_P60"/>
    <property type="match status" value="1"/>
</dbReference>
<evidence type="ECO:0000256" key="1">
    <source>
        <dbReference type="ARBA" id="ARBA00007074"/>
    </source>
</evidence>
<dbReference type="PANTHER" id="PTHR47053:SF1">
    <property type="entry name" value="MUREIN DD-ENDOPEPTIDASE MEPH-RELATED"/>
    <property type="match status" value="1"/>
</dbReference>
<gene>
    <name evidence="11" type="ORF">FC14_GL001880</name>
</gene>
<dbReference type="Pfam" id="PF00877">
    <property type="entry name" value="NLPC_P60"/>
    <property type="match status" value="1"/>
</dbReference>
<evidence type="ECO:0000313" key="12">
    <source>
        <dbReference type="Proteomes" id="UP000051008"/>
    </source>
</evidence>
<dbReference type="PANTHER" id="PTHR47053">
    <property type="entry name" value="MUREIN DD-ENDOPEPTIDASE MEPH-RELATED"/>
    <property type="match status" value="1"/>
</dbReference>
<comment type="caution">
    <text evidence="11">The sequence shown here is derived from an EMBL/GenBank/DDBJ whole genome shotgun (WGS) entry which is preliminary data.</text>
</comment>
<feature type="region of interest" description="Disordered" evidence="7">
    <location>
        <begin position="310"/>
        <end position="335"/>
    </location>
</feature>
<dbReference type="PROSITE" id="PS51782">
    <property type="entry name" value="LYSM"/>
    <property type="match status" value="3"/>
</dbReference>
<dbReference type="InterPro" id="IPR051202">
    <property type="entry name" value="Peptidase_C40"/>
</dbReference>
<feature type="chain" id="PRO_5006414914" description="Cell wall-associated hydrolase" evidence="8">
    <location>
        <begin position="32"/>
        <end position="467"/>
    </location>
</feature>
<dbReference type="Proteomes" id="UP000051008">
    <property type="component" value="Unassembled WGS sequence"/>
</dbReference>
<dbReference type="InterPro" id="IPR038765">
    <property type="entry name" value="Papain-like_cys_pep_sf"/>
</dbReference>
<keyword evidence="5" id="KW-0378">Hydrolase</keyword>
<evidence type="ECO:0000313" key="11">
    <source>
        <dbReference type="EMBL" id="KRM64422.1"/>
    </source>
</evidence>
<dbReference type="SMART" id="SM00257">
    <property type="entry name" value="LysM"/>
    <property type="match status" value="3"/>
</dbReference>
<dbReference type="EMBL" id="AYYP01000032">
    <property type="protein sequence ID" value="KRM64422.1"/>
    <property type="molecule type" value="Genomic_DNA"/>
</dbReference>
<evidence type="ECO:0000256" key="8">
    <source>
        <dbReference type="SAM" id="SignalP"/>
    </source>
</evidence>
<dbReference type="Gene3D" id="3.10.350.10">
    <property type="entry name" value="LysM domain"/>
    <property type="match status" value="3"/>
</dbReference>
<evidence type="ECO:0000256" key="2">
    <source>
        <dbReference type="ARBA" id="ARBA00022670"/>
    </source>
</evidence>
<dbReference type="GO" id="GO:0006508">
    <property type="term" value="P:proteolysis"/>
    <property type="evidence" value="ECO:0007669"/>
    <property type="project" value="UniProtKB-KW"/>
</dbReference>
<dbReference type="CDD" id="cd00118">
    <property type="entry name" value="LysM"/>
    <property type="match status" value="3"/>
</dbReference>
<dbReference type="InterPro" id="IPR036779">
    <property type="entry name" value="LysM_dom_sf"/>
</dbReference>
<keyword evidence="12" id="KW-1185">Reference proteome</keyword>
<feature type="compositionally biased region" description="Low complexity" evidence="7">
    <location>
        <begin position="275"/>
        <end position="285"/>
    </location>
</feature>
<reference evidence="11 12" key="1">
    <citation type="journal article" date="2015" name="Genome Announc.">
        <title>Expanding the biotechnology potential of lactobacilli through comparative genomics of 213 strains and associated genera.</title>
        <authorList>
            <person name="Sun Z."/>
            <person name="Harris H.M."/>
            <person name="McCann A."/>
            <person name="Guo C."/>
            <person name="Argimon S."/>
            <person name="Zhang W."/>
            <person name="Yang X."/>
            <person name="Jeffery I.B."/>
            <person name="Cooney J.C."/>
            <person name="Kagawa T.F."/>
            <person name="Liu W."/>
            <person name="Song Y."/>
            <person name="Salvetti E."/>
            <person name="Wrobel A."/>
            <person name="Rasinkangas P."/>
            <person name="Parkhill J."/>
            <person name="Rea M.C."/>
            <person name="O'Sullivan O."/>
            <person name="Ritari J."/>
            <person name="Douillard F.P."/>
            <person name="Paul Ross R."/>
            <person name="Yang R."/>
            <person name="Briner A.E."/>
            <person name="Felis G.E."/>
            <person name="de Vos W.M."/>
            <person name="Barrangou R."/>
            <person name="Klaenhammer T.R."/>
            <person name="Caufield P.W."/>
            <person name="Cui Y."/>
            <person name="Zhang H."/>
            <person name="O'Toole P.W."/>
        </authorList>
    </citation>
    <scope>NUCLEOTIDE SEQUENCE [LARGE SCALE GENOMIC DNA]</scope>
    <source>
        <strain evidence="11 12">DSM 20509</strain>
    </source>
</reference>
<feature type="compositionally biased region" description="Polar residues" evidence="7">
    <location>
        <begin position="261"/>
        <end position="274"/>
    </location>
</feature>
<evidence type="ECO:0000256" key="6">
    <source>
        <dbReference type="ARBA" id="ARBA00022807"/>
    </source>
</evidence>
<feature type="region of interest" description="Disordered" evidence="7">
    <location>
        <begin position="261"/>
        <end position="285"/>
    </location>
</feature>
<dbReference type="GO" id="GO:0008234">
    <property type="term" value="F:cysteine-type peptidase activity"/>
    <property type="evidence" value="ECO:0007669"/>
    <property type="project" value="UniProtKB-KW"/>
</dbReference>
<feature type="region of interest" description="Disordered" evidence="7">
    <location>
        <begin position="148"/>
        <end position="201"/>
    </location>
</feature>
<keyword evidence="3 8" id="KW-0732">Signal</keyword>